<dbReference type="CDD" id="cd11300">
    <property type="entry name" value="Fut8_like"/>
    <property type="match status" value="1"/>
</dbReference>
<dbReference type="Pfam" id="PF19745">
    <property type="entry name" value="FUT8_N_cat"/>
    <property type="match status" value="1"/>
</dbReference>
<evidence type="ECO:0000256" key="18">
    <source>
        <dbReference type="PROSITE-ProRule" id="PRU00192"/>
    </source>
</evidence>
<dbReference type="SMART" id="SM00326">
    <property type="entry name" value="SH3"/>
    <property type="match status" value="1"/>
</dbReference>
<evidence type="ECO:0000256" key="12">
    <source>
        <dbReference type="ARBA" id="ARBA00023136"/>
    </source>
</evidence>
<dbReference type="GO" id="GO:0006487">
    <property type="term" value="P:protein N-linked glycosylation"/>
    <property type="evidence" value="ECO:0007669"/>
    <property type="project" value="TreeGrafter"/>
</dbReference>
<evidence type="ECO:0000256" key="3">
    <source>
        <dbReference type="ARBA" id="ARBA00012660"/>
    </source>
</evidence>
<dbReference type="OrthoDB" id="2014825at2759"/>
<keyword evidence="7 19" id="KW-0808">Transferase</keyword>
<evidence type="ECO:0000256" key="11">
    <source>
        <dbReference type="ARBA" id="ARBA00023034"/>
    </source>
</evidence>
<dbReference type="InterPro" id="IPR001452">
    <property type="entry name" value="SH3_domain"/>
</dbReference>
<dbReference type="PANTHER" id="PTHR13132:SF29">
    <property type="entry name" value="ALPHA-(1,6)-FUCOSYLTRANSFERASE"/>
    <property type="match status" value="1"/>
</dbReference>
<dbReference type="SUPFAM" id="SSF50044">
    <property type="entry name" value="SH3-domain"/>
    <property type="match status" value="1"/>
</dbReference>
<keyword evidence="11" id="KW-0333">Golgi apparatus</keyword>
<dbReference type="Proteomes" id="UP001152759">
    <property type="component" value="Chromosome 3"/>
</dbReference>
<dbReference type="CDD" id="cd11792">
    <property type="entry name" value="SH3_Fut8"/>
    <property type="match status" value="1"/>
</dbReference>
<comment type="catalytic activity">
    <reaction evidence="17">
        <text>N(4)-{beta-D-GlcNAc-(1-&gt;2)-alpha-D-Man-(1-&gt;3)-[beta-D-GlcNAc-(1-&gt;2)-alpha-D-Man-(1-&gt;6)]-beta-D-Man-(1-&gt;4)-beta-D-GlcNAc-(1-&gt;4)-beta-D-GlcNAc}-L-asparaginyl-[protein] + GDP-beta-L-fucose = an N(4)-{beta-D-GlcNAc-(1-&gt;2)-alpha-D-Man-(1-&gt;3)-[beta-D-GlcNAc-(1-&gt;2)-alpha-D-Man-(1-&gt;6)]-beta-D-Man-(1-&gt;4)-beta-D-GlcNAc-(1-&gt;4)-[alpha-L-Fuc-(1-&gt;6)]-beta-D-GlcNAc}-L-asparaginyl-[protein] + GDP + H(+)</text>
        <dbReference type="Rhea" id="RHEA:12985"/>
        <dbReference type="Rhea" id="RHEA-COMP:13526"/>
        <dbReference type="Rhea" id="RHEA-COMP:13532"/>
        <dbReference type="ChEBI" id="CHEBI:15378"/>
        <dbReference type="ChEBI" id="CHEBI:57273"/>
        <dbReference type="ChEBI" id="CHEBI:58189"/>
        <dbReference type="ChEBI" id="CHEBI:60651"/>
        <dbReference type="ChEBI" id="CHEBI:137207"/>
        <dbReference type="EC" id="2.4.1.68"/>
    </reaction>
</comment>
<evidence type="ECO:0000256" key="2">
    <source>
        <dbReference type="ARBA" id="ARBA00004922"/>
    </source>
</evidence>
<accession>A0A9P0F3A0</accession>
<evidence type="ECO:0000256" key="14">
    <source>
        <dbReference type="ARBA" id="ARBA00030434"/>
    </source>
</evidence>
<keyword evidence="8 20" id="KW-0812">Transmembrane</keyword>
<name>A0A9P0F3A0_BEMTA</name>
<dbReference type="Gene3D" id="1.10.287.1060">
    <property type="entry name" value="ESAT-6-like"/>
    <property type="match status" value="1"/>
</dbReference>
<dbReference type="GO" id="GO:0008424">
    <property type="term" value="F:glycoprotein 6-alpha-L-fucosyltransferase activity"/>
    <property type="evidence" value="ECO:0007669"/>
    <property type="project" value="UniProtKB-EC"/>
</dbReference>
<keyword evidence="12 20" id="KW-0472">Membrane</keyword>
<evidence type="ECO:0000256" key="4">
    <source>
        <dbReference type="ARBA" id="ARBA00018201"/>
    </source>
</evidence>
<keyword evidence="6 19" id="KW-0328">Glycosyltransferase</keyword>
<evidence type="ECO:0000259" key="22">
    <source>
        <dbReference type="PROSITE" id="PS51659"/>
    </source>
</evidence>
<dbReference type="Gene3D" id="2.30.30.40">
    <property type="entry name" value="SH3 Domains"/>
    <property type="match status" value="1"/>
</dbReference>
<dbReference type="PROSITE" id="PS51659">
    <property type="entry name" value="GT23"/>
    <property type="match status" value="1"/>
</dbReference>
<evidence type="ECO:0000256" key="1">
    <source>
        <dbReference type="ARBA" id="ARBA00004447"/>
    </source>
</evidence>
<reference evidence="23" key="1">
    <citation type="submission" date="2021-12" db="EMBL/GenBank/DDBJ databases">
        <authorList>
            <person name="King R."/>
        </authorList>
    </citation>
    <scope>NUCLEOTIDE SEQUENCE</scope>
</reference>
<dbReference type="EC" id="2.4.1.68" evidence="3"/>
<dbReference type="PROSITE" id="PS50002">
    <property type="entry name" value="SH3"/>
    <property type="match status" value="1"/>
</dbReference>
<proteinExistence type="inferred from homology"/>
<dbReference type="FunFam" id="2.30.30.40:FF:000070">
    <property type="entry name" value="Alpha-(1,6)-fucosyltransferase"/>
    <property type="match status" value="1"/>
</dbReference>
<evidence type="ECO:0000256" key="10">
    <source>
        <dbReference type="ARBA" id="ARBA00022989"/>
    </source>
</evidence>
<dbReference type="GO" id="GO:0032580">
    <property type="term" value="C:Golgi cisterna membrane"/>
    <property type="evidence" value="ECO:0007669"/>
    <property type="project" value="UniProtKB-SubCell"/>
</dbReference>
<dbReference type="InterPro" id="IPR027350">
    <property type="entry name" value="GT23_dom"/>
</dbReference>
<dbReference type="InterPro" id="IPR036028">
    <property type="entry name" value="SH3-like_dom_sf"/>
</dbReference>
<comment type="subcellular location">
    <subcellularLocation>
        <location evidence="1">Golgi apparatus</location>
        <location evidence="1">Golgi stack membrane</location>
        <topology evidence="1">Single-pass type II membrane protein</topology>
    </subcellularLocation>
</comment>
<evidence type="ECO:0000313" key="24">
    <source>
        <dbReference type="Proteomes" id="UP001152759"/>
    </source>
</evidence>
<keyword evidence="24" id="KW-1185">Reference proteome</keyword>
<dbReference type="PANTHER" id="PTHR13132">
    <property type="entry name" value="ALPHA- 1,6 -FUCOSYLTRANSFERASE"/>
    <property type="match status" value="1"/>
</dbReference>
<evidence type="ECO:0000256" key="16">
    <source>
        <dbReference type="ARBA" id="ARBA00032208"/>
    </source>
</evidence>
<evidence type="ECO:0000256" key="17">
    <source>
        <dbReference type="ARBA" id="ARBA00093238"/>
    </source>
</evidence>
<gene>
    <name evidence="23" type="ORF">BEMITA_LOCUS6162</name>
</gene>
<evidence type="ECO:0000256" key="9">
    <source>
        <dbReference type="ARBA" id="ARBA00022968"/>
    </source>
</evidence>
<dbReference type="KEGG" id="btab:109032354"/>
<evidence type="ECO:0000256" key="13">
    <source>
        <dbReference type="ARBA" id="ARBA00023157"/>
    </source>
</evidence>
<evidence type="ECO:0000256" key="19">
    <source>
        <dbReference type="PROSITE-ProRule" id="PRU00992"/>
    </source>
</evidence>
<dbReference type="Gene3D" id="3.40.50.11350">
    <property type="match status" value="1"/>
</dbReference>
<dbReference type="InterPro" id="IPR035653">
    <property type="entry name" value="Fut8_SH3"/>
</dbReference>
<dbReference type="FunFam" id="3.40.50.11350:FF:000001">
    <property type="entry name" value="Alpha-(1,6)-fucosyltransferase"/>
    <property type="match status" value="1"/>
</dbReference>
<feature type="transmembrane region" description="Helical" evidence="20">
    <location>
        <begin position="12"/>
        <end position="31"/>
    </location>
</feature>
<keyword evidence="10 20" id="KW-1133">Transmembrane helix</keyword>
<evidence type="ECO:0000259" key="21">
    <source>
        <dbReference type="PROSITE" id="PS50002"/>
    </source>
</evidence>
<protein>
    <recommendedName>
        <fullName evidence="4">Alpha-(1,6)-fucosyltransferase</fullName>
        <ecNumber evidence="3">2.4.1.68</ecNumber>
    </recommendedName>
    <alternativeName>
        <fullName evidence="14">GDP-L-Fuc:N-acetyl-beta-D-glucosaminide alpha1,6-fucosyltransferase</fullName>
    </alternativeName>
    <alternativeName>
        <fullName evidence="16">GDP-fucose--glycoprotein fucosyltransferase</fullName>
    </alternativeName>
    <alternativeName>
        <fullName evidence="15">Glycoprotein 6-alpha-L-fucosyltransferase</fullName>
    </alternativeName>
</protein>
<dbReference type="EMBL" id="OU963864">
    <property type="protein sequence ID" value="CAH0387109.1"/>
    <property type="molecule type" value="Genomic_DNA"/>
</dbReference>
<organism evidence="23 24">
    <name type="scientific">Bemisia tabaci</name>
    <name type="common">Sweetpotato whitefly</name>
    <name type="synonym">Aleurodes tabaci</name>
    <dbReference type="NCBI Taxonomy" id="7038"/>
    <lineage>
        <taxon>Eukaryota</taxon>
        <taxon>Metazoa</taxon>
        <taxon>Ecdysozoa</taxon>
        <taxon>Arthropoda</taxon>
        <taxon>Hexapoda</taxon>
        <taxon>Insecta</taxon>
        <taxon>Pterygota</taxon>
        <taxon>Neoptera</taxon>
        <taxon>Paraneoptera</taxon>
        <taxon>Hemiptera</taxon>
        <taxon>Sternorrhyncha</taxon>
        <taxon>Aleyrodoidea</taxon>
        <taxon>Aleyrodidae</taxon>
        <taxon>Aleyrodinae</taxon>
        <taxon>Bemisia</taxon>
    </lineage>
</organism>
<evidence type="ECO:0000256" key="15">
    <source>
        <dbReference type="ARBA" id="ARBA00030648"/>
    </source>
</evidence>
<comment type="pathway">
    <text evidence="2">Protein modification; protein glycosylation.</text>
</comment>
<keyword evidence="13" id="KW-1015">Disulfide bond</keyword>
<keyword evidence="9" id="KW-0735">Signal-anchor</keyword>
<feature type="domain" description="GT23" evidence="22">
    <location>
        <begin position="209"/>
        <end position="493"/>
    </location>
</feature>
<feature type="domain" description="SH3" evidence="21">
    <location>
        <begin position="502"/>
        <end position="564"/>
    </location>
</feature>
<dbReference type="AlphaFoldDB" id="A0A9P0F3A0"/>
<feature type="region of interest" description="Important for donor substrate binding" evidence="19">
    <location>
        <begin position="365"/>
        <end position="366"/>
    </location>
</feature>
<dbReference type="InterPro" id="IPR045573">
    <property type="entry name" value="Fut8_N_cat"/>
</dbReference>
<evidence type="ECO:0000256" key="6">
    <source>
        <dbReference type="ARBA" id="ARBA00022676"/>
    </source>
</evidence>
<sequence>MKILRQIGWGRALCLLLLVWLVFLLFTIGYLRHEPDTQVAQRLSEALKELDSLHKKHTELNNLVLEYYIGDAQLKPEDKALLHKNLEKVIGTNIQVGYPPVQNAVGQPSTEYEALKRKLHSGILEFWWFVSSEVKKIRKEAENFSPLLASKFNNILDLGIEHKRSLIKDVSGLNHADGYASWRQNEFEELSSLIQRRLDYLQNPSDCSKAKKLVCNLNKGCGFGCQLHHVIYCFIMAYGLERTLILKSKGWRYGVSGWESVFFPLSRTCTSANGSSHGPWRANGNVQVMNLPIIDSLTPRSKFLPGAVPNDIAGRLTRIHGNPTVWWIGQFLKYMLKYQPATKQMLDDFGRKVNFQNPIVGVHIRRTDKVGTEAAFHSVEEYMSHVEEYFQQLLVSQPVPQKRIYLATDDPKVFTEIRQKYPEYEVLGDAVISKSASLGNRYSRSSLDGIITDIHFLARTDFLVCTFSSQVCRIAYEIMNALVPDAADHFKSLDDVYYFGGQEPHYHVAVLPHTAKTPQEMNLKVGDILTIAGNHWDGYSKGSNLRSQVYASLFPSFKVQPKVETADFPTYPQVPLKAPESEPVR</sequence>
<comment type="similarity">
    <text evidence="19">Belongs to the glycosyltransferase 23 family.</text>
</comment>
<evidence type="ECO:0000313" key="23">
    <source>
        <dbReference type="EMBL" id="CAH0387109.1"/>
    </source>
</evidence>
<evidence type="ECO:0000256" key="20">
    <source>
        <dbReference type="SAM" id="Phobius"/>
    </source>
</evidence>
<evidence type="ECO:0000256" key="8">
    <source>
        <dbReference type="ARBA" id="ARBA00022692"/>
    </source>
</evidence>
<keyword evidence="5 18" id="KW-0728">SH3 domain</keyword>
<evidence type="ECO:0000256" key="7">
    <source>
        <dbReference type="ARBA" id="ARBA00022679"/>
    </source>
</evidence>
<evidence type="ECO:0000256" key="5">
    <source>
        <dbReference type="ARBA" id="ARBA00022443"/>
    </source>
</evidence>